<proteinExistence type="predicted"/>
<dbReference type="Gene3D" id="3.40.1410.10">
    <property type="entry name" value="Chorismate lyase-like"/>
    <property type="match status" value="1"/>
</dbReference>
<dbReference type="PRINTS" id="PR00035">
    <property type="entry name" value="HTHGNTR"/>
</dbReference>
<dbReference type="EMBL" id="JAIVFL010000001">
    <property type="protein sequence ID" value="MCI4674639.1"/>
    <property type="molecule type" value="Genomic_DNA"/>
</dbReference>
<evidence type="ECO:0000256" key="1">
    <source>
        <dbReference type="ARBA" id="ARBA00023015"/>
    </source>
</evidence>
<protein>
    <submittedName>
        <fullName evidence="5">GntR family transcriptional regulator</fullName>
    </submittedName>
</protein>
<dbReference type="Proteomes" id="UP001139068">
    <property type="component" value="Unassembled WGS sequence"/>
</dbReference>
<keyword evidence="1" id="KW-0805">Transcription regulation</keyword>
<dbReference type="SMART" id="SM00345">
    <property type="entry name" value="HTH_GNTR"/>
    <property type="match status" value="1"/>
</dbReference>
<dbReference type="InterPro" id="IPR050679">
    <property type="entry name" value="Bact_HTH_transcr_reg"/>
</dbReference>
<dbReference type="CDD" id="cd07377">
    <property type="entry name" value="WHTH_GntR"/>
    <property type="match status" value="1"/>
</dbReference>
<dbReference type="InterPro" id="IPR028978">
    <property type="entry name" value="Chorismate_lyase_/UTRA_dom_sf"/>
</dbReference>
<comment type="caution">
    <text evidence="5">The sequence shown here is derived from an EMBL/GenBank/DDBJ whole genome shotgun (WGS) entry which is preliminary data.</text>
</comment>
<dbReference type="Pfam" id="PF00392">
    <property type="entry name" value="GntR"/>
    <property type="match status" value="1"/>
</dbReference>
<reference evidence="5" key="1">
    <citation type="journal article" date="2022" name="ISME J.">
        <title>Identification of active gaseous-alkane degraders at natural gas seeps.</title>
        <authorList>
            <person name="Farhan Ul Haque M."/>
            <person name="Hernandez M."/>
            <person name="Crombie A.T."/>
            <person name="Murrell J.C."/>
        </authorList>
    </citation>
    <scope>NUCLEOTIDE SEQUENCE</scope>
    <source>
        <strain evidence="5">ANDR5</strain>
    </source>
</reference>
<dbReference type="Gene3D" id="1.10.10.10">
    <property type="entry name" value="Winged helix-like DNA-binding domain superfamily/Winged helix DNA-binding domain"/>
    <property type="match status" value="1"/>
</dbReference>
<dbReference type="InterPro" id="IPR000524">
    <property type="entry name" value="Tscrpt_reg_HTH_GntR"/>
</dbReference>
<dbReference type="SMART" id="SM00866">
    <property type="entry name" value="UTRA"/>
    <property type="match status" value="1"/>
</dbReference>
<dbReference type="SUPFAM" id="SSF46785">
    <property type="entry name" value="Winged helix' DNA-binding domain"/>
    <property type="match status" value="1"/>
</dbReference>
<dbReference type="InterPro" id="IPR011663">
    <property type="entry name" value="UTRA"/>
</dbReference>
<keyword evidence="6" id="KW-1185">Reference proteome</keyword>
<gene>
    <name evidence="5" type="ORF">K9U37_06805</name>
</gene>
<dbReference type="PANTHER" id="PTHR44846">
    <property type="entry name" value="MANNOSYL-D-GLYCERATE TRANSPORT/METABOLISM SYSTEM REPRESSOR MNGR-RELATED"/>
    <property type="match status" value="1"/>
</dbReference>
<keyword evidence="3" id="KW-0804">Transcription</keyword>
<dbReference type="InterPro" id="IPR036388">
    <property type="entry name" value="WH-like_DNA-bd_sf"/>
</dbReference>
<dbReference type="RefSeq" id="WP_243071050.1">
    <property type="nucleotide sequence ID" value="NZ_JAIVFL010000001.1"/>
</dbReference>
<evidence type="ECO:0000313" key="6">
    <source>
        <dbReference type="Proteomes" id="UP001139068"/>
    </source>
</evidence>
<sequence>MEESEGGPIAEDVRRRVLSMLAQGALRPGSRLGTEREMAEQFAVSRSTLRSALLPLSRAGVLERRTGRNGGTFVRADVVQRNAAELAGLPARLRSGGHTSATRVLATDRRTATPAEAAALEISTGDEVLAIRRLRFADGVPLSVDLACFVAEQVDDLLEQPLGGSLYELLAVRYGLVPATSTEMIEVVSARPREADWLGIPTRQPLLAITRITHDASGRPFEYAYDLFRADRVRLTATASTVTVVAQADEWATNGAATTPKRRVRPD</sequence>
<keyword evidence="2" id="KW-0238">DNA-binding</keyword>
<dbReference type="SUPFAM" id="SSF64288">
    <property type="entry name" value="Chorismate lyase-like"/>
    <property type="match status" value="1"/>
</dbReference>
<evidence type="ECO:0000259" key="4">
    <source>
        <dbReference type="PROSITE" id="PS50949"/>
    </source>
</evidence>
<organism evidence="5 6">
    <name type="scientific">Candidatus Mycolicibacterium alkanivorans</name>
    <dbReference type="NCBI Taxonomy" id="2954114"/>
    <lineage>
        <taxon>Bacteria</taxon>
        <taxon>Bacillati</taxon>
        <taxon>Actinomycetota</taxon>
        <taxon>Actinomycetes</taxon>
        <taxon>Mycobacteriales</taxon>
        <taxon>Mycobacteriaceae</taxon>
        <taxon>Mycolicibacterium</taxon>
    </lineage>
</organism>
<accession>A0ABS9YTU9</accession>
<dbReference type="PROSITE" id="PS50949">
    <property type="entry name" value="HTH_GNTR"/>
    <property type="match status" value="1"/>
</dbReference>
<feature type="domain" description="HTH gntR-type" evidence="4">
    <location>
        <begin position="7"/>
        <end position="77"/>
    </location>
</feature>
<dbReference type="InterPro" id="IPR036390">
    <property type="entry name" value="WH_DNA-bd_sf"/>
</dbReference>
<name>A0ABS9YTU9_9MYCO</name>
<evidence type="ECO:0000256" key="3">
    <source>
        <dbReference type="ARBA" id="ARBA00023163"/>
    </source>
</evidence>
<dbReference type="Pfam" id="PF07702">
    <property type="entry name" value="UTRA"/>
    <property type="match status" value="1"/>
</dbReference>
<evidence type="ECO:0000313" key="5">
    <source>
        <dbReference type="EMBL" id="MCI4674639.1"/>
    </source>
</evidence>
<evidence type="ECO:0000256" key="2">
    <source>
        <dbReference type="ARBA" id="ARBA00023125"/>
    </source>
</evidence>